<evidence type="ECO:0000313" key="7">
    <source>
        <dbReference type="RefSeq" id="XP_031767413.2"/>
    </source>
</evidence>
<dbReference type="PROSITE" id="PS50865">
    <property type="entry name" value="ZF_MYND_2"/>
    <property type="match status" value="1"/>
</dbReference>
<dbReference type="InterPro" id="IPR002893">
    <property type="entry name" value="Znf_MYND"/>
</dbReference>
<protein>
    <submittedName>
        <fullName evidence="7">Deformed epidermal autoregulatory factor 1-like isoform X1</fullName>
    </submittedName>
</protein>
<evidence type="ECO:0000256" key="4">
    <source>
        <dbReference type="PROSITE-ProRule" id="PRU00134"/>
    </source>
</evidence>
<evidence type="ECO:0000256" key="1">
    <source>
        <dbReference type="ARBA" id="ARBA00022723"/>
    </source>
</evidence>
<dbReference type="GeneID" id="116413283"/>
<keyword evidence="1" id="KW-0479">Metal-binding</keyword>
<evidence type="ECO:0000259" key="5">
    <source>
        <dbReference type="PROSITE" id="PS50865"/>
    </source>
</evidence>
<organism evidence="6 7">
    <name type="scientific">Galleria mellonella</name>
    <name type="common">Greater wax moth</name>
    <dbReference type="NCBI Taxonomy" id="7137"/>
    <lineage>
        <taxon>Eukaryota</taxon>
        <taxon>Metazoa</taxon>
        <taxon>Ecdysozoa</taxon>
        <taxon>Arthropoda</taxon>
        <taxon>Hexapoda</taxon>
        <taxon>Insecta</taxon>
        <taxon>Pterygota</taxon>
        <taxon>Neoptera</taxon>
        <taxon>Endopterygota</taxon>
        <taxon>Lepidoptera</taxon>
        <taxon>Glossata</taxon>
        <taxon>Ditrysia</taxon>
        <taxon>Pyraloidea</taxon>
        <taxon>Pyralidae</taxon>
        <taxon>Galleriinae</taxon>
        <taxon>Galleria</taxon>
    </lineage>
</organism>
<dbReference type="Gene3D" id="6.10.140.2220">
    <property type="match status" value="1"/>
</dbReference>
<sequence>MIMERNGSERDVNDVEEWPEIYEDANNMIDFDFDFDLINDDNLSNDTWQFFPEDLENIDYNSLENIDFIPAPETGFSVDAVINRLEDITQGMISLAGDFMQCIEEIRVFTAQQFGHFEQEQAWAQQAASVNANGETMRCANCNREATAVCSLCRRTPYCSMYCQKRDWMSHHIDCLISMAIIEADMQQDQWYGPPPDAL</sequence>
<feature type="domain" description="MYND-type" evidence="5">
    <location>
        <begin position="139"/>
        <end position="175"/>
    </location>
</feature>
<evidence type="ECO:0000256" key="2">
    <source>
        <dbReference type="ARBA" id="ARBA00022771"/>
    </source>
</evidence>
<keyword evidence="3" id="KW-0862">Zinc</keyword>
<dbReference type="Pfam" id="PF01753">
    <property type="entry name" value="zf-MYND"/>
    <property type="match status" value="1"/>
</dbReference>
<dbReference type="GO" id="GO:0008270">
    <property type="term" value="F:zinc ion binding"/>
    <property type="evidence" value="ECO:0007669"/>
    <property type="project" value="UniProtKB-KW"/>
</dbReference>
<gene>
    <name evidence="7" type="primary">LOC116413283</name>
</gene>
<keyword evidence="6" id="KW-1185">Reference proteome</keyword>
<accession>A0A6J3C160</accession>
<dbReference type="KEGG" id="gmw:116413283"/>
<dbReference type="RefSeq" id="XP_031767413.2">
    <property type="nucleotide sequence ID" value="XM_031911553.2"/>
</dbReference>
<proteinExistence type="predicted"/>
<dbReference type="SUPFAM" id="SSF144232">
    <property type="entry name" value="HIT/MYND zinc finger-like"/>
    <property type="match status" value="1"/>
</dbReference>
<dbReference type="Proteomes" id="UP001652740">
    <property type="component" value="Unplaced"/>
</dbReference>
<dbReference type="AlphaFoldDB" id="A0A6J3C160"/>
<reference evidence="7" key="1">
    <citation type="submission" date="2025-08" db="UniProtKB">
        <authorList>
            <consortium name="RefSeq"/>
        </authorList>
    </citation>
    <scope>IDENTIFICATION</scope>
    <source>
        <tissue evidence="7">Whole larvae</tissue>
    </source>
</reference>
<dbReference type="InParanoid" id="A0A6J3C160"/>
<keyword evidence="2 4" id="KW-0863">Zinc-finger</keyword>
<dbReference type="PROSITE" id="PS01360">
    <property type="entry name" value="ZF_MYND_1"/>
    <property type="match status" value="1"/>
</dbReference>
<evidence type="ECO:0000313" key="6">
    <source>
        <dbReference type="Proteomes" id="UP001652740"/>
    </source>
</evidence>
<evidence type="ECO:0000256" key="3">
    <source>
        <dbReference type="ARBA" id="ARBA00022833"/>
    </source>
</evidence>
<name>A0A6J3C160_GALME</name>